<dbReference type="PANTHER" id="PTHR34580:SF3">
    <property type="entry name" value="PROTEIN PAFB"/>
    <property type="match status" value="1"/>
</dbReference>
<feature type="domain" description="WCX" evidence="2">
    <location>
        <begin position="248"/>
        <end position="319"/>
    </location>
</feature>
<dbReference type="InterPro" id="IPR057727">
    <property type="entry name" value="WCX_dom"/>
</dbReference>
<gene>
    <name evidence="3" type="ORF">GCM10007977_026730</name>
</gene>
<proteinExistence type="predicted"/>
<accession>A0A917TIK9</accession>
<dbReference type="InterPro" id="IPR051534">
    <property type="entry name" value="CBASS_pafABC_assoc_protein"/>
</dbReference>
<dbReference type="Proteomes" id="UP000642070">
    <property type="component" value="Unassembled WGS sequence"/>
</dbReference>
<protein>
    <submittedName>
        <fullName evidence="3">WYL domain-containing protein</fullName>
    </submittedName>
</protein>
<reference evidence="3" key="2">
    <citation type="submission" date="2020-09" db="EMBL/GenBank/DDBJ databases">
        <authorList>
            <person name="Sun Q."/>
            <person name="Ohkuma M."/>
        </authorList>
    </citation>
    <scope>NUCLEOTIDE SEQUENCE</scope>
    <source>
        <strain evidence="3">JCM 19831</strain>
    </source>
</reference>
<dbReference type="RefSeq" id="WP_190250107.1">
    <property type="nucleotide sequence ID" value="NZ_BMPI01000011.1"/>
</dbReference>
<evidence type="ECO:0000259" key="2">
    <source>
        <dbReference type="Pfam" id="PF25583"/>
    </source>
</evidence>
<dbReference type="Pfam" id="PF25583">
    <property type="entry name" value="WCX"/>
    <property type="match status" value="1"/>
</dbReference>
<evidence type="ECO:0000313" key="4">
    <source>
        <dbReference type="Proteomes" id="UP000642070"/>
    </source>
</evidence>
<evidence type="ECO:0000259" key="1">
    <source>
        <dbReference type="Pfam" id="PF13280"/>
    </source>
</evidence>
<keyword evidence="4" id="KW-1185">Reference proteome</keyword>
<dbReference type="InterPro" id="IPR026881">
    <property type="entry name" value="WYL_dom"/>
</dbReference>
<sequence length="331" mass="36329">MSRTRTERLVNLVICLLATRRFLTADQIATIVPGYEHDPQDERDHEAFQRKFERDKAELRELGVPLEIGTASIFDNEPGYRIARREYALPDIPLAPDEAAAVGIAARLWQQSGLAAAASSGLAKLRAGGIDVDPHATLGVEAVVTVDPAFEPLTAAVRDRQAVTFDYHVPERDAAHTRRLQPWGVVCWRGRWYVVGHDLDRGAERCFRLSRIVGGVRRAGRRGAYEPPKDVDLIGYVAHSSGPVERTGRATVRVRPGRAAGVRRWAETCAPGPDGDVLTLRYADVDFFANWLVGYGADVVVLDPPEIRDAVIQRLKAIAAAYEPADAGVLA</sequence>
<feature type="domain" description="WYL" evidence="1">
    <location>
        <begin position="149"/>
        <end position="212"/>
    </location>
</feature>
<dbReference type="EMBL" id="BMPI01000011">
    <property type="protein sequence ID" value="GGM24201.1"/>
    <property type="molecule type" value="Genomic_DNA"/>
</dbReference>
<evidence type="ECO:0000313" key="3">
    <source>
        <dbReference type="EMBL" id="GGM24201.1"/>
    </source>
</evidence>
<comment type="caution">
    <text evidence="3">The sequence shown here is derived from an EMBL/GenBank/DDBJ whole genome shotgun (WGS) entry which is preliminary data.</text>
</comment>
<organism evidence="3 4">
    <name type="scientific">Dactylosporangium sucinum</name>
    <dbReference type="NCBI Taxonomy" id="1424081"/>
    <lineage>
        <taxon>Bacteria</taxon>
        <taxon>Bacillati</taxon>
        <taxon>Actinomycetota</taxon>
        <taxon>Actinomycetes</taxon>
        <taxon>Micromonosporales</taxon>
        <taxon>Micromonosporaceae</taxon>
        <taxon>Dactylosporangium</taxon>
    </lineage>
</organism>
<dbReference type="AlphaFoldDB" id="A0A917TIK9"/>
<dbReference type="PANTHER" id="PTHR34580">
    <property type="match status" value="1"/>
</dbReference>
<dbReference type="Pfam" id="PF13280">
    <property type="entry name" value="WYL"/>
    <property type="match status" value="1"/>
</dbReference>
<name>A0A917TIK9_9ACTN</name>
<dbReference type="PROSITE" id="PS52050">
    <property type="entry name" value="WYL"/>
    <property type="match status" value="1"/>
</dbReference>
<reference evidence="3" key="1">
    <citation type="journal article" date="2014" name="Int. J. Syst. Evol. Microbiol.">
        <title>Complete genome sequence of Corynebacterium casei LMG S-19264T (=DSM 44701T), isolated from a smear-ripened cheese.</title>
        <authorList>
            <consortium name="US DOE Joint Genome Institute (JGI-PGF)"/>
            <person name="Walter F."/>
            <person name="Albersmeier A."/>
            <person name="Kalinowski J."/>
            <person name="Ruckert C."/>
        </authorList>
    </citation>
    <scope>NUCLEOTIDE SEQUENCE</scope>
    <source>
        <strain evidence="3">JCM 19831</strain>
    </source>
</reference>